<dbReference type="GO" id="GO:0005524">
    <property type="term" value="F:ATP binding"/>
    <property type="evidence" value="ECO:0007669"/>
    <property type="project" value="UniProtKB-KW"/>
</dbReference>
<dbReference type="Gene3D" id="3.30.565.10">
    <property type="entry name" value="Histidine kinase-like ATPase, C-terminal domain"/>
    <property type="match status" value="1"/>
</dbReference>
<evidence type="ECO:0000256" key="12">
    <source>
        <dbReference type="ARBA" id="ARBA00022989"/>
    </source>
</evidence>
<name>A0A560FHT1_9PROT</name>
<dbReference type="CDD" id="cd00082">
    <property type="entry name" value="HisKA"/>
    <property type="match status" value="1"/>
</dbReference>
<dbReference type="PANTHER" id="PTHR44936">
    <property type="entry name" value="SENSOR PROTEIN CREC"/>
    <property type="match status" value="1"/>
</dbReference>
<gene>
    <name evidence="18" type="ORF">FBZ89_1053</name>
</gene>
<dbReference type="Proteomes" id="UP000319859">
    <property type="component" value="Unassembled WGS sequence"/>
</dbReference>
<feature type="transmembrane region" description="Helical" evidence="15">
    <location>
        <begin position="177"/>
        <end position="199"/>
    </location>
</feature>
<keyword evidence="9" id="KW-0547">Nucleotide-binding</keyword>
<evidence type="ECO:0000256" key="5">
    <source>
        <dbReference type="ARBA" id="ARBA00022519"/>
    </source>
</evidence>
<keyword evidence="10 18" id="KW-0418">Kinase</keyword>
<keyword evidence="11" id="KW-0067">ATP-binding</keyword>
<feature type="domain" description="HAMP" evidence="17">
    <location>
        <begin position="200"/>
        <end position="252"/>
    </location>
</feature>
<dbReference type="Pfam" id="PF00512">
    <property type="entry name" value="HisKA"/>
    <property type="match status" value="1"/>
</dbReference>
<evidence type="ECO:0000256" key="6">
    <source>
        <dbReference type="ARBA" id="ARBA00022553"/>
    </source>
</evidence>
<accession>A0A560FHT1</accession>
<dbReference type="PRINTS" id="PR00344">
    <property type="entry name" value="BCTRLSENSOR"/>
</dbReference>
<evidence type="ECO:0000256" key="2">
    <source>
        <dbReference type="ARBA" id="ARBA00004429"/>
    </source>
</evidence>
<feature type="transmembrane region" description="Helical" evidence="15">
    <location>
        <begin position="21"/>
        <end position="46"/>
    </location>
</feature>
<keyword evidence="6" id="KW-0597">Phosphoprotein</keyword>
<dbReference type="SMART" id="SM00304">
    <property type="entry name" value="HAMP"/>
    <property type="match status" value="1"/>
</dbReference>
<reference evidence="18 19" key="1">
    <citation type="submission" date="2019-06" db="EMBL/GenBank/DDBJ databases">
        <title>Genomic Encyclopedia of Type Strains, Phase IV (KMG-V): Genome sequencing to study the core and pangenomes of soil and plant-associated prokaryotes.</title>
        <authorList>
            <person name="Whitman W."/>
        </authorList>
    </citation>
    <scope>NUCLEOTIDE SEQUENCE [LARGE SCALE GENOMIC DNA]</scope>
    <source>
        <strain evidence="18 19">BR 11880</strain>
    </source>
</reference>
<dbReference type="Gene3D" id="6.10.340.10">
    <property type="match status" value="1"/>
</dbReference>
<dbReference type="SUPFAM" id="SSF47384">
    <property type="entry name" value="Homodimeric domain of signal transducing histidine kinase"/>
    <property type="match status" value="1"/>
</dbReference>
<dbReference type="InterPro" id="IPR003661">
    <property type="entry name" value="HisK_dim/P_dom"/>
</dbReference>
<dbReference type="InterPro" id="IPR004358">
    <property type="entry name" value="Sig_transdc_His_kin-like_C"/>
</dbReference>
<feature type="domain" description="Histidine kinase" evidence="16">
    <location>
        <begin position="260"/>
        <end position="463"/>
    </location>
</feature>
<organism evidence="18 19">
    <name type="scientific">Nitrospirillum amazonense</name>
    <dbReference type="NCBI Taxonomy" id="28077"/>
    <lineage>
        <taxon>Bacteria</taxon>
        <taxon>Pseudomonadati</taxon>
        <taxon>Pseudomonadota</taxon>
        <taxon>Alphaproteobacteria</taxon>
        <taxon>Rhodospirillales</taxon>
        <taxon>Azospirillaceae</taxon>
        <taxon>Nitrospirillum</taxon>
    </lineage>
</organism>
<dbReference type="InterPro" id="IPR036097">
    <property type="entry name" value="HisK_dim/P_sf"/>
</dbReference>
<keyword evidence="5" id="KW-0997">Cell inner membrane</keyword>
<dbReference type="AlphaFoldDB" id="A0A560FHT1"/>
<dbReference type="Pfam" id="PF00672">
    <property type="entry name" value="HAMP"/>
    <property type="match status" value="1"/>
</dbReference>
<dbReference type="GO" id="GO:0005886">
    <property type="term" value="C:plasma membrane"/>
    <property type="evidence" value="ECO:0007669"/>
    <property type="project" value="UniProtKB-SubCell"/>
</dbReference>
<keyword evidence="13" id="KW-0902">Two-component regulatory system</keyword>
<comment type="caution">
    <text evidence="18">The sequence shown here is derived from an EMBL/GenBank/DDBJ whole genome shotgun (WGS) entry which is preliminary data.</text>
</comment>
<dbReference type="PROSITE" id="PS50109">
    <property type="entry name" value="HIS_KIN"/>
    <property type="match status" value="1"/>
</dbReference>
<evidence type="ECO:0000256" key="9">
    <source>
        <dbReference type="ARBA" id="ARBA00022741"/>
    </source>
</evidence>
<evidence type="ECO:0000256" key="1">
    <source>
        <dbReference type="ARBA" id="ARBA00000085"/>
    </source>
</evidence>
<protein>
    <recommendedName>
        <fullName evidence="3">histidine kinase</fullName>
        <ecNumber evidence="3">2.7.13.3</ecNumber>
    </recommendedName>
</protein>
<evidence type="ECO:0000256" key="3">
    <source>
        <dbReference type="ARBA" id="ARBA00012438"/>
    </source>
</evidence>
<comment type="subcellular location">
    <subcellularLocation>
        <location evidence="2">Cell inner membrane</location>
        <topology evidence="2">Multi-pass membrane protein</topology>
    </subcellularLocation>
</comment>
<keyword evidence="8 15" id="KW-0812">Transmembrane</keyword>
<keyword evidence="12 15" id="KW-1133">Transmembrane helix</keyword>
<dbReference type="InterPro" id="IPR003594">
    <property type="entry name" value="HATPase_dom"/>
</dbReference>
<dbReference type="SMART" id="SM00388">
    <property type="entry name" value="HisKA"/>
    <property type="match status" value="1"/>
</dbReference>
<dbReference type="SUPFAM" id="SSF55874">
    <property type="entry name" value="ATPase domain of HSP90 chaperone/DNA topoisomerase II/histidine kinase"/>
    <property type="match status" value="1"/>
</dbReference>
<dbReference type="PROSITE" id="PS50885">
    <property type="entry name" value="HAMP"/>
    <property type="match status" value="1"/>
</dbReference>
<dbReference type="InterPro" id="IPR003660">
    <property type="entry name" value="HAMP_dom"/>
</dbReference>
<dbReference type="Gene3D" id="1.10.287.130">
    <property type="match status" value="1"/>
</dbReference>
<dbReference type="EC" id="2.7.13.3" evidence="3"/>
<evidence type="ECO:0000256" key="7">
    <source>
        <dbReference type="ARBA" id="ARBA00022679"/>
    </source>
</evidence>
<dbReference type="PANTHER" id="PTHR44936:SF5">
    <property type="entry name" value="SENSOR HISTIDINE KINASE ENVZ"/>
    <property type="match status" value="1"/>
</dbReference>
<evidence type="ECO:0000259" key="16">
    <source>
        <dbReference type="PROSITE" id="PS50109"/>
    </source>
</evidence>
<sequence length="463" mass="49873">MIPRRCVPTWSQDTIARRFALTIMAAVTVAVILSALVVSLAGAWLATPANDAGLVQVVASVTHAIEAAPPPLRPSLAAAASARLYSIEWHPADDPIAALLRQEISLDDFHPLESAWLSLFQATGTDPAAALLWHDLSYGSHVRFPARFPDKFLAVRLKDDSWLVYLPLGHSRDTIRAFRIGIALILLLLSAAAVSLIAARQLSRPIERIADAARQFGTNPKAPPIVESGPHELRGVIRAFNAMQGQIQKFVGYRTAMLAAISHDLRTPLTRMRLRGEFVEDAEQQARLFRDVDEMQAMVDGALAFFRDDADEEAVTAFDLGGLLTTIADEYADQGVAVAYEGPSHAVYRGRPFALKRAVTNLIENAVKHATPPAVTLERVSGEQPPGTVAIIVRDDGPGIPDDALEQVFSPFFRLDRSRNRVSGGVGLGLTAALAIVRGHGGDIVLSNRLAGGLEARVTLPAG</sequence>
<evidence type="ECO:0000259" key="17">
    <source>
        <dbReference type="PROSITE" id="PS50885"/>
    </source>
</evidence>
<comment type="catalytic activity">
    <reaction evidence="1">
        <text>ATP + protein L-histidine = ADP + protein N-phospho-L-histidine.</text>
        <dbReference type="EC" id="2.7.13.3"/>
    </reaction>
</comment>
<dbReference type="Pfam" id="PF02518">
    <property type="entry name" value="HATPase_c"/>
    <property type="match status" value="1"/>
</dbReference>
<evidence type="ECO:0000256" key="10">
    <source>
        <dbReference type="ARBA" id="ARBA00022777"/>
    </source>
</evidence>
<evidence type="ECO:0000256" key="14">
    <source>
        <dbReference type="ARBA" id="ARBA00023136"/>
    </source>
</evidence>
<evidence type="ECO:0000256" key="13">
    <source>
        <dbReference type="ARBA" id="ARBA00023012"/>
    </source>
</evidence>
<dbReference type="RefSeq" id="WP_145749816.1">
    <property type="nucleotide sequence ID" value="NZ_VITN01000005.1"/>
</dbReference>
<proteinExistence type="predicted"/>
<keyword evidence="4" id="KW-1003">Cell membrane</keyword>
<keyword evidence="7" id="KW-0808">Transferase</keyword>
<evidence type="ECO:0000313" key="19">
    <source>
        <dbReference type="Proteomes" id="UP000319859"/>
    </source>
</evidence>
<evidence type="ECO:0000313" key="18">
    <source>
        <dbReference type="EMBL" id="TWB21136.1"/>
    </source>
</evidence>
<dbReference type="GO" id="GO:0000155">
    <property type="term" value="F:phosphorelay sensor kinase activity"/>
    <property type="evidence" value="ECO:0007669"/>
    <property type="project" value="InterPro"/>
</dbReference>
<dbReference type="OrthoDB" id="9804645at2"/>
<evidence type="ECO:0000256" key="8">
    <source>
        <dbReference type="ARBA" id="ARBA00022692"/>
    </source>
</evidence>
<dbReference type="EMBL" id="VITN01000005">
    <property type="protein sequence ID" value="TWB21136.1"/>
    <property type="molecule type" value="Genomic_DNA"/>
</dbReference>
<evidence type="ECO:0000256" key="11">
    <source>
        <dbReference type="ARBA" id="ARBA00022840"/>
    </source>
</evidence>
<evidence type="ECO:0000256" key="15">
    <source>
        <dbReference type="SAM" id="Phobius"/>
    </source>
</evidence>
<dbReference type="InterPro" id="IPR036890">
    <property type="entry name" value="HATPase_C_sf"/>
</dbReference>
<dbReference type="SMART" id="SM00387">
    <property type="entry name" value="HATPase_c"/>
    <property type="match status" value="1"/>
</dbReference>
<dbReference type="InterPro" id="IPR005467">
    <property type="entry name" value="His_kinase_dom"/>
</dbReference>
<keyword evidence="14 15" id="KW-0472">Membrane</keyword>
<evidence type="ECO:0000256" key="4">
    <source>
        <dbReference type="ARBA" id="ARBA00022475"/>
    </source>
</evidence>
<dbReference type="InterPro" id="IPR050980">
    <property type="entry name" value="2C_sensor_his_kinase"/>
</dbReference>